<feature type="region of interest" description="Disordered" evidence="10">
    <location>
        <begin position="1"/>
        <end position="24"/>
    </location>
</feature>
<name>A0ABZ0LQ27_9ACTN</name>
<keyword evidence="5 9" id="KW-0812">Transmembrane</keyword>
<dbReference type="RefSeq" id="WP_318102377.1">
    <property type="nucleotide sequence ID" value="NZ_CP137573.1"/>
</dbReference>
<dbReference type="InterPro" id="IPR010065">
    <property type="entry name" value="AA_ABC_transptr_permease_3TM"/>
</dbReference>
<evidence type="ECO:0000256" key="1">
    <source>
        <dbReference type="ARBA" id="ARBA00004651"/>
    </source>
</evidence>
<dbReference type="Pfam" id="PF00528">
    <property type="entry name" value="BPD_transp_1"/>
    <property type="match status" value="1"/>
</dbReference>
<keyword evidence="6" id="KW-0029">Amino-acid transport</keyword>
<dbReference type="PANTHER" id="PTHR30614">
    <property type="entry name" value="MEMBRANE COMPONENT OF AMINO ACID ABC TRANSPORTER"/>
    <property type="match status" value="1"/>
</dbReference>
<feature type="transmembrane region" description="Helical" evidence="9">
    <location>
        <begin position="335"/>
        <end position="355"/>
    </location>
</feature>
<keyword evidence="7 9" id="KW-1133">Transmembrane helix</keyword>
<keyword evidence="4" id="KW-1003">Cell membrane</keyword>
<dbReference type="NCBIfam" id="TIGR01726">
    <property type="entry name" value="HEQRo_perm_3TM"/>
    <property type="match status" value="1"/>
</dbReference>
<evidence type="ECO:0000256" key="6">
    <source>
        <dbReference type="ARBA" id="ARBA00022970"/>
    </source>
</evidence>
<evidence type="ECO:0000259" key="11">
    <source>
        <dbReference type="PROSITE" id="PS50928"/>
    </source>
</evidence>
<evidence type="ECO:0000256" key="4">
    <source>
        <dbReference type="ARBA" id="ARBA00022475"/>
    </source>
</evidence>
<feature type="compositionally biased region" description="Low complexity" evidence="10">
    <location>
        <begin position="1"/>
        <end position="22"/>
    </location>
</feature>
<reference evidence="12 13" key="1">
    <citation type="submission" date="2023-10" db="EMBL/GenBank/DDBJ databases">
        <title>The genome sequence of Streptomyces sp. HUAS YS2.</title>
        <authorList>
            <person name="Mo P."/>
        </authorList>
    </citation>
    <scope>NUCLEOTIDE SEQUENCE [LARGE SCALE GENOMIC DNA]</scope>
    <source>
        <strain evidence="12 13">HUAS YS2</strain>
    </source>
</reference>
<dbReference type="PROSITE" id="PS50928">
    <property type="entry name" value="ABC_TM1"/>
    <property type="match status" value="1"/>
</dbReference>
<keyword evidence="3 9" id="KW-0813">Transport</keyword>
<dbReference type="InterPro" id="IPR043429">
    <property type="entry name" value="ArtM/GltK/GlnP/TcyL/YhdX-like"/>
</dbReference>
<feature type="transmembrane region" description="Helical" evidence="9">
    <location>
        <begin position="58"/>
        <end position="80"/>
    </location>
</feature>
<feature type="transmembrane region" description="Helical" evidence="9">
    <location>
        <begin position="209"/>
        <end position="228"/>
    </location>
</feature>
<evidence type="ECO:0000256" key="9">
    <source>
        <dbReference type="RuleBase" id="RU363032"/>
    </source>
</evidence>
<gene>
    <name evidence="12" type="ORF">R2D22_08635</name>
</gene>
<feature type="transmembrane region" description="Helical" evidence="9">
    <location>
        <begin position="29"/>
        <end position="52"/>
    </location>
</feature>
<accession>A0ABZ0LQ27</accession>
<dbReference type="InterPro" id="IPR035906">
    <property type="entry name" value="MetI-like_sf"/>
</dbReference>
<evidence type="ECO:0000256" key="10">
    <source>
        <dbReference type="SAM" id="MobiDB-lite"/>
    </source>
</evidence>
<evidence type="ECO:0000256" key="3">
    <source>
        <dbReference type="ARBA" id="ARBA00022448"/>
    </source>
</evidence>
<evidence type="ECO:0000256" key="5">
    <source>
        <dbReference type="ARBA" id="ARBA00022692"/>
    </source>
</evidence>
<dbReference type="PANTHER" id="PTHR30614:SF20">
    <property type="entry name" value="GLUTAMINE TRANSPORT SYSTEM PERMEASE PROTEIN GLNP"/>
    <property type="match status" value="1"/>
</dbReference>
<dbReference type="InterPro" id="IPR000515">
    <property type="entry name" value="MetI-like"/>
</dbReference>
<keyword evidence="8 9" id="KW-0472">Membrane</keyword>
<dbReference type="EMBL" id="CP137573">
    <property type="protein sequence ID" value="WOX21457.1"/>
    <property type="molecule type" value="Genomic_DNA"/>
</dbReference>
<protein>
    <submittedName>
        <fullName evidence="12">Amino acid ABC transporter permease</fullName>
    </submittedName>
</protein>
<evidence type="ECO:0000313" key="12">
    <source>
        <dbReference type="EMBL" id="WOX21457.1"/>
    </source>
</evidence>
<feature type="transmembrane region" description="Helical" evidence="9">
    <location>
        <begin position="240"/>
        <end position="259"/>
    </location>
</feature>
<feature type="transmembrane region" description="Helical" evidence="9">
    <location>
        <begin position="168"/>
        <end position="188"/>
    </location>
</feature>
<proteinExistence type="inferred from homology"/>
<feature type="transmembrane region" description="Helical" evidence="9">
    <location>
        <begin position="119"/>
        <end position="137"/>
    </location>
</feature>
<comment type="subcellular location">
    <subcellularLocation>
        <location evidence="1 9">Cell membrane</location>
        <topology evidence="1 9">Multi-pass membrane protein</topology>
    </subcellularLocation>
</comment>
<sequence>MSLTSDLTSDLSKTEGTAAPRAVTPPRPALPLAFGATAGILAVAALAAATAWSVRDALPGGAMTAGAGALAVTVAVLPLLRPAVRALRAGRDAATAWAEERRADARRLTAEAREDARTVLGWCLVALCLLGGVWFVLANDRAVQRTFFDGDVIGLSITEIAAAFGTNLFIAVVAQLLILVWGLALALARMAPGRAGRPLRLLATGYIDGFRAVPAIIIIYLIGFGLPLAEVPLLSSLSPVWFAILALTLTYGAYVAEVFRAGIESIAPGQTAAARSLGLSQGATLRHVVLPQATRRVVPPLLNDFISLQKDTALVNVIGTIDAFNQSKIYASNHFNLSSVTVVALLFVVITIPQARLVDRLVARENKRGKEA</sequence>
<organism evidence="12 13">
    <name type="scientific">Streptomyces solicathayae</name>
    <dbReference type="NCBI Taxonomy" id="3081768"/>
    <lineage>
        <taxon>Bacteria</taxon>
        <taxon>Bacillati</taxon>
        <taxon>Actinomycetota</taxon>
        <taxon>Actinomycetes</taxon>
        <taxon>Kitasatosporales</taxon>
        <taxon>Streptomycetaceae</taxon>
        <taxon>Streptomyces</taxon>
    </lineage>
</organism>
<evidence type="ECO:0000256" key="8">
    <source>
        <dbReference type="ARBA" id="ARBA00023136"/>
    </source>
</evidence>
<dbReference type="SUPFAM" id="SSF161098">
    <property type="entry name" value="MetI-like"/>
    <property type="match status" value="1"/>
</dbReference>
<evidence type="ECO:0000313" key="13">
    <source>
        <dbReference type="Proteomes" id="UP001301731"/>
    </source>
</evidence>
<evidence type="ECO:0000256" key="7">
    <source>
        <dbReference type="ARBA" id="ARBA00022989"/>
    </source>
</evidence>
<evidence type="ECO:0000256" key="2">
    <source>
        <dbReference type="ARBA" id="ARBA00010072"/>
    </source>
</evidence>
<dbReference type="CDD" id="cd06261">
    <property type="entry name" value="TM_PBP2"/>
    <property type="match status" value="1"/>
</dbReference>
<feature type="domain" description="ABC transmembrane type-1" evidence="11">
    <location>
        <begin position="164"/>
        <end position="358"/>
    </location>
</feature>
<dbReference type="Proteomes" id="UP001301731">
    <property type="component" value="Chromosome"/>
</dbReference>
<comment type="similarity">
    <text evidence="2">Belongs to the binding-protein-dependent transport system permease family. HisMQ subfamily.</text>
</comment>
<keyword evidence="13" id="KW-1185">Reference proteome</keyword>
<dbReference type="Gene3D" id="1.10.3720.10">
    <property type="entry name" value="MetI-like"/>
    <property type="match status" value="1"/>
</dbReference>